<feature type="transmembrane region" description="Helical" evidence="7">
    <location>
        <begin position="189"/>
        <end position="206"/>
    </location>
</feature>
<gene>
    <name evidence="10" type="ORF">L602_000500000650</name>
</gene>
<evidence type="ECO:0000313" key="11">
    <source>
        <dbReference type="Proteomes" id="UP000318141"/>
    </source>
</evidence>
<dbReference type="AlphaFoldDB" id="A0A562B614"/>
<evidence type="ECO:0000256" key="5">
    <source>
        <dbReference type="ARBA" id="ARBA00022989"/>
    </source>
</evidence>
<dbReference type="Gene3D" id="1.10.3720.10">
    <property type="entry name" value="MetI-like"/>
    <property type="match status" value="1"/>
</dbReference>
<feature type="transmembrane region" description="Helical" evidence="7">
    <location>
        <begin position="267"/>
        <end position="288"/>
    </location>
</feature>
<evidence type="ECO:0000256" key="4">
    <source>
        <dbReference type="ARBA" id="ARBA00022692"/>
    </source>
</evidence>
<evidence type="ECO:0000256" key="2">
    <source>
        <dbReference type="ARBA" id="ARBA00022448"/>
    </source>
</evidence>
<dbReference type="GO" id="GO:0042918">
    <property type="term" value="P:alkanesulfonate transmembrane transport"/>
    <property type="evidence" value="ECO:0007669"/>
    <property type="project" value="UniProtKB-ARBA"/>
</dbReference>
<feature type="transmembrane region" description="Helical" evidence="7">
    <location>
        <begin position="213"/>
        <end position="233"/>
    </location>
</feature>
<name>A0A562B614_9BURK</name>
<evidence type="ECO:0000256" key="7">
    <source>
        <dbReference type="RuleBase" id="RU363032"/>
    </source>
</evidence>
<dbReference type="InterPro" id="IPR035906">
    <property type="entry name" value="MetI-like_sf"/>
</dbReference>
<dbReference type="InterPro" id="IPR000515">
    <property type="entry name" value="MetI-like"/>
</dbReference>
<feature type="domain" description="ABC transmembrane type-1" evidence="9">
    <location>
        <begin position="148"/>
        <end position="328"/>
    </location>
</feature>
<keyword evidence="2 7" id="KW-0813">Transport</keyword>
<reference evidence="10 11" key="1">
    <citation type="submission" date="2019-07" db="EMBL/GenBank/DDBJ databases">
        <title>Genome sequencing of lignin-degrading bacterial isolates.</title>
        <authorList>
            <person name="Gladden J."/>
        </authorList>
    </citation>
    <scope>NUCLEOTIDE SEQUENCE [LARGE SCALE GENOMIC DNA]</scope>
    <source>
        <strain evidence="10 11">J11</strain>
    </source>
</reference>
<accession>A0A562B614</accession>
<comment type="caution">
    <text evidence="10">The sequence shown here is derived from an EMBL/GenBank/DDBJ whole genome shotgun (WGS) entry which is preliminary data.</text>
</comment>
<dbReference type="FunFam" id="1.10.3720.10:FF:000003">
    <property type="entry name" value="Aliphatic sulfonate ABC transporter permease"/>
    <property type="match status" value="1"/>
</dbReference>
<dbReference type="PANTHER" id="PTHR30151:SF0">
    <property type="entry name" value="ABC TRANSPORTER PERMEASE PROTEIN MJ0413-RELATED"/>
    <property type="match status" value="1"/>
</dbReference>
<organism evidence="10 11">
    <name type="scientific">Cupriavidus gilardii J11</name>
    <dbReference type="NCBI Taxonomy" id="936133"/>
    <lineage>
        <taxon>Bacteria</taxon>
        <taxon>Pseudomonadati</taxon>
        <taxon>Pseudomonadota</taxon>
        <taxon>Betaproteobacteria</taxon>
        <taxon>Burkholderiales</taxon>
        <taxon>Burkholderiaceae</taxon>
        <taxon>Cupriavidus</taxon>
    </lineage>
</organism>
<dbReference type="GO" id="GO:0005886">
    <property type="term" value="C:plasma membrane"/>
    <property type="evidence" value="ECO:0007669"/>
    <property type="project" value="UniProtKB-SubCell"/>
</dbReference>
<feature type="transmembrane region" description="Helical" evidence="7">
    <location>
        <begin position="308"/>
        <end position="331"/>
    </location>
</feature>
<evidence type="ECO:0000259" key="9">
    <source>
        <dbReference type="PROSITE" id="PS50928"/>
    </source>
</evidence>
<keyword evidence="3" id="KW-1003">Cell membrane</keyword>
<dbReference type="SUPFAM" id="SSF161098">
    <property type="entry name" value="MetI-like"/>
    <property type="match status" value="1"/>
</dbReference>
<keyword evidence="6 7" id="KW-0472">Membrane</keyword>
<evidence type="ECO:0000313" key="10">
    <source>
        <dbReference type="EMBL" id="TWG80419.1"/>
    </source>
</evidence>
<dbReference type="PROSITE" id="PS50928">
    <property type="entry name" value="ABC_TM1"/>
    <property type="match status" value="1"/>
</dbReference>
<dbReference type="CDD" id="cd06261">
    <property type="entry name" value="TM_PBP2"/>
    <property type="match status" value="1"/>
</dbReference>
<keyword evidence="11" id="KW-1185">Reference proteome</keyword>
<keyword evidence="4 7" id="KW-0812">Transmembrane</keyword>
<dbReference type="EMBL" id="VLJN01000045">
    <property type="protein sequence ID" value="TWG80419.1"/>
    <property type="molecule type" value="Genomic_DNA"/>
</dbReference>
<dbReference type="PANTHER" id="PTHR30151">
    <property type="entry name" value="ALKANE SULFONATE ABC TRANSPORTER-RELATED, MEMBRANE SUBUNIT"/>
    <property type="match status" value="1"/>
</dbReference>
<proteinExistence type="inferred from homology"/>
<comment type="similarity">
    <text evidence="7">Belongs to the binding-protein-dependent transport system permease family.</text>
</comment>
<evidence type="ECO:0000256" key="3">
    <source>
        <dbReference type="ARBA" id="ARBA00022475"/>
    </source>
</evidence>
<evidence type="ECO:0000256" key="1">
    <source>
        <dbReference type="ARBA" id="ARBA00004651"/>
    </source>
</evidence>
<evidence type="ECO:0000256" key="6">
    <source>
        <dbReference type="ARBA" id="ARBA00023136"/>
    </source>
</evidence>
<protein>
    <submittedName>
        <fullName evidence="10">NitT/TauT family transport system permease protein</fullName>
    </submittedName>
</protein>
<comment type="subcellular location">
    <subcellularLocation>
        <location evidence="1 7">Cell membrane</location>
        <topology evidence="1 7">Multi-pass membrane protein</topology>
    </subcellularLocation>
</comment>
<feature type="region of interest" description="Disordered" evidence="8">
    <location>
        <begin position="1"/>
        <end position="21"/>
    </location>
</feature>
<dbReference type="Pfam" id="PF00528">
    <property type="entry name" value="BPD_transp_1"/>
    <property type="match status" value="1"/>
</dbReference>
<sequence>MATAIRIRANTDPITEDEAGTQAGADRMEASAVEPLPLRSVHEAAASTASAPSPAAFARVAPHAMPGTGRSASRTTLPSPARFRRAIATRLPTVLLGLLSIALLIGAWHLATTYRLNFYIRFTNVPSPGEVFSEMVVLFGNATFLTNIGISLWRILAGFAIATALGVTLGLLCGRYGLLRKLLLPALEVLRPIPAIAWVPISIMLWPTTETSIIFITFIGAFFPILLNTLHGVAAVDRVLVRAARCLGAGEVSLMTQVVLRAALPHIFTGLAVGMGVAWVSLIAAEMISGQFGIGYFTWEAYSLIEYSHIVVGMIVIGVLGLACSGAIRLLGTVLMPWQHLGTKEEA</sequence>
<evidence type="ECO:0000256" key="8">
    <source>
        <dbReference type="SAM" id="MobiDB-lite"/>
    </source>
</evidence>
<dbReference type="Proteomes" id="UP000318141">
    <property type="component" value="Unassembled WGS sequence"/>
</dbReference>
<keyword evidence="5 7" id="KW-1133">Transmembrane helix</keyword>
<feature type="transmembrane region" description="Helical" evidence="7">
    <location>
        <begin position="91"/>
        <end position="111"/>
    </location>
</feature>
<feature type="transmembrane region" description="Helical" evidence="7">
    <location>
        <begin position="155"/>
        <end position="177"/>
    </location>
</feature>